<proteinExistence type="predicted"/>
<reference evidence="1 2" key="1">
    <citation type="journal article" date="2013" name="Mar. Genomics">
        <title>Expression of sulfatases in Rhodopirellula baltica and the diversity of sulfatases in the genus Rhodopirellula.</title>
        <authorList>
            <person name="Wegner C.E."/>
            <person name="Richter-Heitmann T."/>
            <person name="Klindworth A."/>
            <person name="Klockow C."/>
            <person name="Richter M."/>
            <person name="Achstetter T."/>
            <person name="Glockner F.O."/>
            <person name="Harder J."/>
        </authorList>
    </citation>
    <scope>NUCLEOTIDE SEQUENCE [LARGE SCALE GENOMIC DNA]</scope>
    <source>
        <strain evidence="1 2">SH28</strain>
    </source>
</reference>
<comment type="caution">
    <text evidence="1">The sequence shown here is derived from an EMBL/GenBank/DDBJ whole genome shotgun (WGS) entry which is preliminary data.</text>
</comment>
<dbReference type="Proteomes" id="UP000007993">
    <property type="component" value="Unassembled WGS sequence"/>
</dbReference>
<dbReference type="Gene3D" id="3.40.1350.10">
    <property type="match status" value="1"/>
</dbReference>
<protein>
    <recommendedName>
        <fullName evidence="3">PD(D/E)XK endonuclease domain-containing protein</fullName>
    </recommendedName>
</protein>
<name>K5D8D7_RHOBT</name>
<dbReference type="GO" id="GO:0003676">
    <property type="term" value="F:nucleic acid binding"/>
    <property type="evidence" value="ECO:0007669"/>
    <property type="project" value="InterPro"/>
</dbReference>
<sequence length="131" mass="15501">MPLRRTKTPDGTRKTLRNVSFESLVACWLMQDGWQLYSPMVDHGHKTDLLISDGPNFHRIQIKTFESKGKNQEINNCWSPCKIDYVVLIARNANWGLITPAFTEKRRRINHKEHCKFEKNKQEFLRAFRQV</sequence>
<gene>
    <name evidence="1" type="ORF">RBSH_06025</name>
</gene>
<dbReference type="AlphaFoldDB" id="K5D8D7"/>
<evidence type="ECO:0000313" key="2">
    <source>
        <dbReference type="Proteomes" id="UP000007993"/>
    </source>
</evidence>
<dbReference type="InterPro" id="IPR011856">
    <property type="entry name" value="tRNA_endonuc-like_dom_sf"/>
</dbReference>
<accession>K5D8D7</accession>
<evidence type="ECO:0008006" key="3">
    <source>
        <dbReference type="Google" id="ProtNLM"/>
    </source>
</evidence>
<dbReference type="RefSeq" id="WP_007335343.1">
    <property type="nucleotide sequence ID" value="NZ_AMCW01000173.1"/>
</dbReference>
<evidence type="ECO:0000313" key="1">
    <source>
        <dbReference type="EMBL" id="EKJ98712.1"/>
    </source>
</evidence>
<organism evidence="1 2">
    <name type="scientific">Rhodopirellula baltica SH28</name>
    <dbReference type="NCBI Taxonomy" id="993517"/>
    <lineage>
        <taxon>Bacteria</taxon>
        <taxon>Pseudomonadati</taxon>
        <taxon>Planctomycetota</taxon>
        <taxon>Planctomycetia</taxon>
        <taxon>Pirellulales</taxon>
        <taxon>Pirellulaceae</taxon>
        <taxon>Rhodopirellula</taxon>
    </lineage>
</organism>
<dbReference type="EMBL" id="AMCW01000173">
    <property type="protein sequence ID" value="EKJ98712.1"/>
    <property type="molecule type" value="Genomic_DNA"/>
</dbReference>
<dbReference type="PATRIC" id="fig|993517.3.peg.6525"/>